<proteinExistence type="predicted"/>
<dbReference type="InterPro" id="IPR036397">
    <property type="entry name" value="RNaseH_sf"/>
</dbReference>
<feature type="domain" description="3'-5' exonuclease" evidence="3">
    <location>
        <begin position="47"/>
        <end position="251"/>
    </location>
</feature>
<dbReference type="InterPro" id="IPR002562">
    <property type="entry name" value="3'-5'_exonuclease_dom"/>
</dbReference>
<dbReference type="GO" id="GO:0003676">
    <property type="term" value="F:nucleic acid binding"/>
    <property type="evidence" value="ECO:0007669"/>
    <property type="project" value="InterPro"/>
</dbReference>
<organism evidence="4 5">
    <name type="scientific">Venturia nashicola</name>
    <dbReference type="NCBI Taxonomy" id="86259"/>
    <lineage>
        <taxon>Eukaryota</taxon>
        <taxon>Fungi</taxon>
        <taxon>Dikarya</taxon>
        <taxon>Ascomycota</taxon>
        <taxon>Pezizomycotina</taxon>
        <taxon>Dothideomycetes</taxon>
        <taxon>Pleosporomycetidae</taxon>
        <taxon>Venturiales</taxon>
        <taxon>Venturiaceae</taxon>
        <taxon>Venturia</taxon>
    </lineage>
</organism>
<keyword evidence="1" id="KW-0540">Nuclease</keyword>
<protein>
    <recommendedName>
        <fullName evidence="3">3'-5' exonuclease domain-containing protein</fullName>
    </recommendedName>
</protein>
<dbReference type="Proteomes" id="UP000298493">
    <property type="component" value="Unassembled WGS sequence"/>
</dbReference>
<dbReference type="STRING" id="86259.A0A4Z1P6I6"/>
<dbReference type="EMBL" id="SNSC02000006">
    <property type="protein sequence ID" value="TID23745.1"/>
    <property type="molecule type" value="Genomic_DNA"/>
</dbReference>
<evidence type="ECO:0000256" key="1">
    <source>
        <dbReference type="ARBA" id="ARBA00022722"/>
    </source>
</evidence>
<gene>
    <name evidence="4" type="ORF">E6O75_ATG03381</name>
</gene>
<name>A0A4Z1P6I6_9PEZI</name>
<sequence length="425" mass="46842">MSDNINTACGVGLVEASSDEINDSRERFTHTSYTARNGDPIAITYCTSVEQLQDALEPFLKEDFVGLDCEWKPYVKANAGDRVPRIWTDGYIRPMSRTKEALSTAQFASRDQIVVAHFAVFETEGDDASQLVPSNLRSILSSQAILKLGNGIQQDANVCHKYLGIQCHGLIDLKDIHRLITPPTNATMGGGGQLGLRGMINSYLKKWVSGKGGVQMSNWSLPQALSAEQLEYAGNDAFAAIIVHEAMLSRLDTDWREDLLPSSSSLDKKRKAKAQLHPRPKATLEEMKARNKAAEDRKRAEGVANLTPDLRGLYDSLKARSLEWTREAALRPWPVPHLCSLFKIVKCSPLPVTVEAIEMLSVGKGAKSEFVYEIVNIVRESVGLEALVVPEGWTERVREEGLAKEKEAKEAKEAKAAKVAKLEGV</sequence>
<keyword evidence="5" id="KW-1185">Reference proteome</keyword>
<dbReference type="AlphaFoldDB" id="A0A4Z1P6I6"/>
<evidence type="ECO:0000256" key="2">
    <source>
        <dbReference type="ARBA" id="ARBA00022801"/>
    </source>
</evidence>
<dbReference type="GO" id="GO:0005737">
    <property type="term" value="C:cytoplasm"/>
    <property type="evidence" value="ECO:0007669"/>
    <property type="project" value="TreeGrafter"/>
</dbReference>
<dbReference type="PANTHER" id="PTHR13620:SF104">
    <property type="entry name" value="EXONUCLEASE 3'-5' DOMAIN-CONTAINING PROTEIN 2"/>
    <property type="match status" value="1"/>
</dbReference>
<dbReference type="InterPro" id="IPR051132">
    <property type="entry name" value="3-5_Exonuclease_domain"/>
</dbReference>
<dbReference type="GO" id="GO:0008408">
    <property type="term" value="F:3'-5' exonuclease activity"/>
    <property type="evidence" value="ECO:0007669"/>
    <property type="project" value="InterPro"/>
</dbReference>
<comment type="caution">
    <text evidence="4">The sequence shown here is derived from an EMBL/GenBank/DDBJ whole genome shotgun (WGS) entry which is preliminary data.</text>
</comment>
<dbReference type="PANTHER" id="PTHR13620">
    <property type="entry name" value="3-5 EXONUCLEASE"/>
    <property type="match status" value="1"/>
</dbReference>
<dbReference type="InterPro" id="IPR012337">
    <property type="entry name" value="RNaseH-like_sf"/>
</dbReference>
<evidence type="ECO:0000259" key="3">
    <source>
        <dbReference type="Pfam" id="PF01612"/>
    </source>
</evidence>
<dbReference type="Pfam" id="PF01612">
    <property type="entry name" value="DNA_pol_A_exo1"/>
    <property type="match status" value="1"/>
</dbReference>
<reference evidence="4 5" key="1">
    <citation type="submission" date="2019-04" db="EMBL/GenBank/DDBJ databases">
        <title>High contiguity whole genome sequence and gene annotation resource for two Venturia nashicola isolates.</title>
        <authorList>
            <person name="Prokchorchik M."/>
            <person name="Won K."/>
            <person name="Lee Y."/>
            <person name="Choi E.D."/>
            <person name="Segonzac C."/>
            <person name="Sohn K.H."/>
        </authorList>
    </citation>
    <scope>NUCLEOTIDE SEQUENCE [LARGE SCALE GENOMIC DNA]</scope>
    <source>
        <strain evidence="4 5">PRI2</strain>
    </source>
</reference>
<dbReference type="GO" id="GO:0005634">
    <property type="term" value="C:nucleus"/>
    <property type="evidence" value="ECO:0007669"/>
    <property type="project" value="TreeGrafter"/>
</dbReference>
<dbReference type="Gene3D" id="3.30.420.10">
    <property type="entry name" value="Ribonuclease H-like superfamily/Ribonuclease H"/>
    <property type="match status" value="1"/>
</dbReference>
<evidence type="ECO:0000313" key="4">
    <source>
        <dbReference type="EMBL" id="TID23745.1"/>
    </source>
</evidence>
<dbReference type="OrthoDB" id="1920326at2759"/>
<evidence type="ECO:0000313" key="5">
    <source>
        <dbReference type="Proteomes" id="UP000298493"/>
    </source>
</evidence>
<dbReference type="GO" id="GO:0006139">
    <property type="term" value="P:nucleobase-containing compound metabolic process"/>
    <property type="evidence" value="ECO:0007669"/>
    <property type="project" value="InterPro"/>
</dbReference>
<accession>A0A4Z1P6I6</accession>
<keyword evidence="2" id="KW-0378">Hydrolase</keyword>
<dbReference type="SUPFAM" id="SSF53098">
    <property type="entry name" value="Ribonuclease H-like"/>
    <property type="match status" value="1"/>
</dbReference>